<accession>A0A2P5Z060</accession>
<evidence type="ECO:0000256" key="1">
    <source>
        <dbReference type="ARBA" id="ARBA00004127"/>
    </source>
</evidence>
<protein>
    <submittedName>
        <fullName evidence="6">Isoprenylcysteine carboxylmethyltransferase family protein</fullName>
    </submittedName>
</protein>
<proteinExistence type="predicted"/>
<sequence>MHERTDRTEQAPARAQARVPLLVRTTSPAHFLLALLLGASLQHALPLPLPQGAALAWLQLGGGVVALAGLLLACWCFVLFARDRTTLLPERAPSHLVCHGPYRLTRNPMYVSLTLSYLGLSVQIGWPWSALLLPLPLLALQWVVIPYEEARLRERFGSAYARYCTQVARWL</sequence>
<name>A0A2P5Z060_9XANT</name>
<dbReference type="AlphaFoldDB" id="A0A2P5Z060"/>
<evidence type="ECO:0000256" key="3">
    <source>
        <dbReference type="ARBA" id="ARBA00022989"/>
    </source>
</evidence>
<evidence type="ECO:0000313" key="7">
    <source>
        <dbReference type="Proteomes" id="UP000247346"/>
    </source>
</evidence>
<comment type="subcellular location">
    <subcellularLocation>
        <location evidence="1">Endomembrane system</location>
        <topology evidence="1">Multi-pass membrane protein</topology>
    </subcellularLocation>
</comment>
<keyword evidence="6" id="KW-0489">Methyltransferase</keyword>
<keyword evidence="4 5" id="KW-0472">Membrane</keyword>
<dbReference type="Proteomes" id="UP000247346">
    <property type="component" value="Unassembled WGS sequence"/>
</dbReference>
<dbReference type="InterPro" id="IPR007318">
    <property type="entry name" value="Phopholipid_MeTrfase"/>
</dbReference>
<dbReference type="PANTHER" id="PTHR12714:SF24">
    <property type="entry name" value="SLR1182 PROTEIN"/>
    <property type="match status" value="1"/>
</dbReference>
<dbReference type="GO" id="GO:0008168">
    <property type="term" value="F:methyltransferase activity"/>
    <property type="evidence" value="ECO:0007669"/>
    <property type="project" value="UniProtKB-KW"/>
</dbReference>
<reference evidence="6 7" key="1">
    <citation type="submission" date="2016-08" db="EMBL/GenBank/DDBJ databases">
        <authorList>
            <person name="Seilhamer J.J."/>
        </authorList>
    </citation>
    <scope>NUCLEOTIDE SEQUENCE [LARGE SCALE GENOMIC DNA]</scope>
    <source>
        <strain evidence="6 7">CFBP4641</strain>
    </source>
</reference>
<dbReference type="GO" id="GO:0032259">
    <property type="term" value="P:methylation"/>
    <property type="evidence" value="ECO:0007669"/>
    <property type="project" value="UniProtKB-KW"/>
</dbReference>
<dbReference type="OrthoDB" id="9811969at2"/>
<evidence type="ECO:0000313" key="6">
    <source>
        <dbReference type="EMBL" id="PPU80674.1"/>
    </source>
</evidence>
<dbReference type="GO" id="GO:0012505">
    <property type="term" value="C:endomembrane system"/>
    <property type="evidence" value="ECO:0007669"/>
    <property type="project" value="UniProtKB-SubCell"/>
</dbReference>
<dbReference type="GeneID" id="93878160"/>
<feature type="transmembrane region" description="Helical" evidence="5">
    <location>
        <begin position="57"/>
        <end position="81"/>
    </location>
</feature>
<evidence type="ECO:0000256" key="2">
    <source>
        <dbReference type="ARBA" id="ARBA00022692"/>
    </source>
</evidence>
<keyword evidence="6" id="KW-0808">Transferase</keyword>
<organism evidence="6 7">
    <name type="scientific">Xanthomonas sacchari</name>
    <dbReference type="NCBI Taxonomy" id="56458"/>
    <lineage>
        <taxon>Bacteria</taxon>
        <taxon>Pseudomonadati</taxon>
        <taxon>Pseudomonadota</taxon>
        <taxon>Gammaproteobacteria</taxon>
        <taxon>Lysobacterales</taxon>
        <taxon>Lysobacteraceae</taxon>
        <taxon>Xanthomonas</taxon>
    </lineage>
</organism>
<dbReference type="EMBL" id="MDEK01000018">
    <property type="protein sequence ID" value="PPU80674.1"/>
    <property type="molecule type" value="Genomic_DNA"/>
</dbReference>
<keyword evidence="2 5" id="KW-0812">Transmembrane</keyword>
<evidence type="ECO:0000256" key="5">
    <source>
        <dbReference type="SAM" id="Phobius"/>
    </source>
</evidence>
<dbReference type="PANTHER" id="PTHR12714">
    <property type="entry name" value="PROTEIN-S ISOPRENYLCYSTEINE O-METHYLTRANSFERASE"/>
    <property type="match status" value="1"/>
</dbReference>
<gene>
    <name evidence="6" type="ORF">XsacCFBP4641_17590</name>
</gene>
<evidence type="ECO:0000256" key="4">
    <source>
        <dbReference type="ARBA" id="ARBA00023136"/>
    </source>
</evidence>
<dbReference type="Pfam" id="PF04191">
    <property type="entry name" value="PEMT"/>
    <property type="match status" value="1"/>
</dbReference>
<feature type="transmembrane region" description="Helical" evidence="5">
    <location>
        <begin position="21"/>
        <end position="45"/>
    </location>
</feature>
<dbReference type="Gene3D" id="1.20.120.1630">
    <property type="match status" value="1"/>
</dbReference>
<keyword evidence="3 5" id="KW-1133">Transmembrane helix</keyword>
<comment type="caution">
    <text evidence="6">The sequence shown here is derived from an EMBL/GenBank/DDBJ whole genome shotgun (WGS) entry which is preliminary data.</text>
</comment>
<dbReference type="RefSeq" id="WP_010341508.1">
    <property type="nucleotide sequence ID" value="NZ_CP132343.1"/>
</dbReference>